<name>G9NSY4_HYPAI</name>
<feature type="compositionally biased region" description="Polar residues" evidence="1">
    <location>
        <begin position="1"/>
        <end position="29"/>
    </location>
</feature>
<dbReference type="HOGENOM" id="CLU_2223623_0_0_1"/>
<dbReference type="Proteomes" id="UP000005426">
    <property type="component" value="Unassembled WGS sequence"/>
</dbReference>
<evidence type="ECO:0000313" key="2">
    <source>
        <dbReference type="EMBL" id="EHK46528.1"/>
    </source>
</evidence>
<organism evidence="2 3">
    <name type="scientific">Hypocrea atroviridis (strain ATCC 20476 / IMI 206040)</name>
    <name type="common">Trichoderma atroviride</name>
    <dbReference type="NCBI Taxonomy" id="452589"/>
    <lineage>
        <taxon>Eukaryota</taxon>
        <taxon>Fungi</taxon>
        <taxon>Dikarya</taxon>
        <taxon>Ascomycota</taxon>
        <taxon>Pezizomycotina</taxon>
        <taxon>Sordariomycetes</taxon>
        <taxon>Hypocreomycetidae</taxon>
        <taxon>Hypocreales</taxon>
        <taxon>Hypocreaceae</taxon>
        <taxon>Trichoderma</taxon>
    </lineage>
</organism>
<dbReference type="AlphaFoldDB" id="G9NSY4"/>
<proteinExistence type="predicted"/>
<reference evidence="2 3" key="1">
    <citation type="journal article" date="2011" name="Genome Biol.">
        <title>Comparative genome sequence analysis underscores mycoparasitism as the ancestral life style of Trichoderma.</title>
        <authorList>
            <person name="Kubicek C.P."/>
            <person name="Herrera-Estrella A."/>
            <person name="Seidl-Seiboth V."/>
            <person name="Martinez D.A."/>
            <person name="Druzhinina I.S."/>
            <person name="Thon M."/>
            <person name="Zeilinger S."/>
            <person name="Casas-Flores S."/>
            <person name="Horwitz B.A."/>
            <person name="Mukherjee P.K."/>
            <person name="Mukherjee M."/>
            <person name="Kredics L."/>
            <person name="Alcaraz L.D."/>
            <person name="Aerts A."/>
            <person name="Antal Z."/>
            <person name="Atanasova L."/>
            <person name="Cervantes-Badillo M.G."/>
            <person name="Challacombe J."/>
            <person name="Chertkov O."/>
            <person name="McCluskey K."/>
            <person name="Coulpier F."/>
            <person name="Deshpande N."/>
            <person name="von Doehren H."/>
            <person name="Ebbole D.J."/>
            <person name="Esquivel-Naranjo E.U."/>
            <person name="Fekete E."/>
            <person name="Flipphi M."/>
            <person name="Glaser F."/>
            <person name="Gomez-Rodriguez E.Y."/>
            <person name="Gruber S."/>
            <person name="Han C."/>
            <person name="Henrissat B."/>
            <person name="Hermosa R."/>
            <person name="Hernandez-Onate M."/>
            <person name="Karaffa L."/>
            <person name="Kosti I."/>
            <person name="Le Crom S."/>
            <person name="Lindquist E."/>
            <person name="Lucas S."/>
            <person name="Luebeck M."/>
            <person name="Luebeck P.S."/>
            <person name="Margeot A."/>
            <person name="Metz B."/>
            <person name="Misra M."/>
            <person name="Nevalainen H."/>
            <person name="Omann M."/>
            <person name="Packer N."/>
            <person name="Perrone G."/>
            <person name="Uresti-Rivera E.E."/>
            <person name="Salamov A."/>
            <person name="Schmoll M."/>
            <person name="Seiboth B."/>
            <person name="Shapiro H."/>
            <person name="Sukno S."/>
            <person name="Tamayo-Ramos J.A."/>
            <person name="Tisch D."/>
            <person name="Wiest A."/>
            <person name="Wilkinson H.H."/>
            <person name="Zhang M."/>
            <person name="Coutinho P.M."/>
            <person name="Kenerley C.M."/>
            <person name="Monte E."/>
            <person name="Baker S.E."/>
            <person name="Grigoriev I.V."/>
        </authorList>
    </citation>
    <scope>NUCLEOTIDE SEQUENCE [LARGE SCALE GENOMIC DNA]</scope>
    <source>
        <strain evidence="3">ATCC 20476 / IMI 206040</strain>
    </source>
</reference>
<protein>
    <submittedName>
        <fullName evidence="2">Uncharacterized protein</fullName>
    </submittedName>
</protein>
<evidence type="ECO:0000313" key="3">
    <source>
        <dbReference type="Proteomes" id="UP000005426"/>
    </source>
</evidence>
<sequence>MPSASMPTSMHNSNGSASKLTTATSNDGSQRAHLHRSDSISRFLADRDQRLHIEFFSMQTQDEAKAEREARMSKILRAFDMRFSGGDKCPTAECLHLQIVGEIGPS</sequence>
<gene>
    <name evidence="2" type="ORF">TRIATDRAFT_273385</name>
</gene>
<evidence type="ECO:0000256" key="1">
    <source>
        <dbReference type="SAM" id="MobiDB-lite"/>
    </source>
</evidence>
<dbReference type="OrthoDB" id="10318232at2759"/>
<comment type="caution">
    <text evidence="2">The sequence shown here is derived from an EMBL/GenBank/DDBJ whole genome shotgun (WGS) entry which is preliminary data.</text>
</comment>
<keyword evidence="3" id="KW-1185">Reference proteome</keyword>
<feature type="region of interest" description="Disordered" evidence="1">
    <location>
        <begin position="1"/>
        <end position="39"/>
    </location>
</feature>
<accession>G9NSY4</accession>
<dbReference type="EMBL" id="ABDG02000022">
    <property type="protein sequence ID" value="EHK46528.1"/>
    <property type="molecule type" value="Genomic_DNA"/>
</dbReference>